<dbReference type="PANTHER" id="PTHR33803">
    <property type="entry name" value="IS1478 TRANSPOSASE"/>
    <property type="match status" value="1"/>
</dbReference>
<dbReference type="InterPro" id="IPR002559">
    <property type="entry name" value="Transposase_11"/>
</dbReference>
<evidence type="ECO:0000313" key="4">
    <source>
        <dbReference type="Proteomes" id="UP000218842"/>
    </source>
</evidence>
<feature type="domain" description="Transposase IS4-like" evidence="1">
    <location>
        <begin position="290"/>
        <end position="445"/>
    </location>
</feature>
<dbReference type="NCBIfam" id="NF033593">
    <property type="entry name" value="transpos_ISNCY_1"/>
    <property type="match status" value="1"/>
</dbReference>
<dbReference type="GO" id="GO:0003677">
    <property type="term" value="F:DNA binding"/>
    <property type="evidence" value="ECO:0007669"/>
    <property type="project" value="InterPro"/>
</dbReference>
<evidence type="ECO:0000259" key="2">
    <source>
        <dbReference type="Pfam" id="PF05598"/>
    </source>
</evidence>
<dbReference type="AlphaFoldDB" id="A0A2A3L949"/>
<reference evidence="3 4" key="1">
    <citation type="journal article" date="2017" name="Genome Biol. Evol.">
        <title>Population Structure and Local Adaptation of MAC Lung Disease Agent Mycobacterium avium subsp. hominissuis.</title>
        <authorList>
            <person name="Yano H."/>
            <person name="Iwamoto T."/>
            <person name="Nishiuchi Y."/>
            <person name="Nakajima C."/>
            <person name="Starkova D.A."/>
            <person name="Mokrousov I."/>
            <person name="Narvskaya O."/>
            <person name="Yoshida S."/>
            <person name="Arikawa K."/>
            <person name="Nakanishi N."/>
            <person name="Osaki K."/>
            <person name="Nakagawa I."/>
            <person name="Ato M."/>
            <person name="Suzuki Y."/>
            <person name="Maruyama F."/>
        </authorList>
    </citation>
    <scope>NUCLEOTIDE SEQUENCE [LARGE SCALE GENOMIC DNA]</scope>
    <source>
        <strain evidence="3 4">OCU466</strain>
    </source>
</reference>
<dbReference type="Pfam" id="PF01609">
    <property type="entry name" value="DDE_Tnp_1"/>
    <property type="match status" value="1"/>
</dbReference>
<dbReference type="Pfam" id="PF05598">
    <property type="entry name" value="DUF772"/>
    <property type="match status" value="1"/>
</dbReference>
<gene>
    <name evidence="3" type="ORF">XV03_11145</name>
</gene>
<dbReference type="GO" id="GO:0006313">
    <property type="term" value="P:DNA transposition"/>
    <property type="evidence" value="ECO:0007669"/>
    <property type="project" value="InterPro"/>
</dbReference>
<dbReference type="EMBL" id="LBGZ01000082">
    <property type="protein sequence ID" value="PBJ35060.1"/>
    <property type="molecule type" value="Genomic_DNA"/>
</dbReference>
<evidence type="ECO:0000259" key="1">
    <source>
        <dbReference type="Pfam" id="PF01609"/>
    </source>
</evidence>
<dbReference type="InterPro" id="IPR008490">
    <property type="entry name" value="Transposase_InsH_N"/>
</dbReference>
<proteinExistence type="predicted"/>
<feature type="domain" description="Transposase InsH N-terminal" evidence="2">
    <location>
        <begin position="15"/>
        <end position="101"/>
    </location>
</feature>
<dbReference type="PANTHER" id="PTHR33803:SF3">
    <property type="entry name" value="BLL1974 PROTEIN"/>
    <property type="match status" value="1"/>
</dbReference>
<organism evidence="3 4">
    <name type="scientific">Mycobacterium avium subsp. hominissuis</name>
    <dbReference type="NCBI Taxonomy" id="439334"/>
    <lineage>
        <taxon>Bacteria</taxon>
        <taxon>Bacillati</taxon>
        <taxon>Actinomycetota</taxon>
        <taxon>Actinomycetes</taxon>
        <taxon>Mycobacteriales</taxon>
        <taxon>Mycobacteriaceae</taxon>
        <taxon>Mycobacterium</taxon>
        <taxon>Mycobacterium avium complex (MAC)</taxon>
    </lineage>
</organism>
<dbReference type="RefSeq" id="WP_076612203.1">
    <property type="nucleotide sequence ID" value="NZ_BDOL01000106.1"/>
</dbReference>
<name>A0A2A3L949_MYCAV</name>
<comment type="caution">
    <text evidence="3">The sequence shown here is derived from an EMBL/GenBank/DDBJ whole genome shotgun (WGS) entry which is preliminary data.</text>
</comment>
<protein>
    <submittedName>
        <fullName evidence="3">ISNCY family transposase ISMav9</fullName>
    </submittedName>
</protein>
<accession>A0A2A3L949</accession>
<dbReference type="GO" id="GO:0004803">
    <property type="term" value="F:transposase activity"/>
    <property type="evidence" value="ECO:0007669"/>
    <property type="project" value="InterPro"/>
</dbReference>
<dbReference type="Proteomes" id="UP000218842">
    <property type="component" value="Unassembled WGS sequence"/>
</dbReference>
<sequence length="453" mass="50024">MWDSILPSELLVLPDELARVDDLLDDPVFFAPFVSYFDPVIGRPSIPMETYLRMMFLKFRYRLGYEALCREVGDSISWQRFCRIPLGTRVPHPTTLMKLTSRCGDTAVAGLNEALLVKATSQKLLRTDKVRADTTVVEAAVSYPTDSGLLAKAVGSMTRTIKRIQGAGAATRTRVRDRRRSAGQRARAIAAKLRLRGAAAREEGQAAVLRITAELAGIAETVMIDAQAVVRNARRALRTVTGQRRGQLRRAVDELKALLARTGRVVEQSRSRLAGVMPDSATRVVSFHDVDARPIRKGRLGKPVEFGYKAQVVDNVDGVILDHSVEMGNPADAPQLAPAIARITERIGRAPTAVTADRGYGYATVETDLHDLGVRNVAIPRASKPTATRREFEHRKAFRAKIKWRTGCEGRINHLKRSYGWNRTELTTLTGARTWCGHGVFAHNLVKISTLAA</sequence>
<evidence type="ECO:0000313" key="3">
    <source>
        <dbReference type="EMBL" id="PBJ35060.1"/>
    </source>
</evidence>